<evidence type="ECO:0000313" key="2">
    <source>
        <dbReference type="Proteomes" id="UP001152604"/>
    </source>
</evidence>
<protein>
    <recommendedName>
        <fullName evidence="3">Arc family DNA-binding protein</fullName>
    </recommendedName>
</protein>
<dbReference type="Proteomes" id="UP001152604">
    <property type="component" value="Unassembled WGS sequence"/>
</dbReference>
<accession>A0ABM9DR31</accession>
<reference evidence="1" key="1">
    <citation type="submission" date="2022-03" db="EMBL/GenBank/DDBJ databases">
        <authorList>
            <person name="Brunel B."/>
        </authorList>
    </citation>
    <scope>NUCLEOTIDE SEQUENCE</scope>
    <source>
        <strain evidence="1">STM4922sample</strain>
    </source>
</reference>
<dbReference type="SUPFAM" id="SSF47598">
    <property type="entry name" value="Ribbon-helix-helix"/>
    <property type="match status" value="1"/>
</dbReference>
<proteinExistence type="predicted"/>
<keyword evidence="2" id="KW-1185">Reference proteome</keyword>
<evidence type="ECO:0000313" key="1">
    <source>
        <dbReference type="EMBL" id="CAH2399134.1"/>
    </source>
</evidence>
<organism evidence="1 2">
    <name type="scientific">Mesorhizobium ventifaucium</name>
    <dbReference type="NCBI Taxonomy" id="666020"/>
    <lineage>
        <taxon>Bacteria</taxon>
        <taxon>Pseudomonadati</taxon>
        <taxon>Pseudomonadota</taxon>
        <taxon>Alphaproteobacteria</taxon>
        <taxon>Hyphomicrobiales</taxon>
        <taxon>Phyllobacteriaceae</taxon>
        <taxon>Mesorhizobium</taxon>
    </lineage>
</organism>
<dbReference type="InterPro" id="IPR010985">
    <property type="entry name" value="Ribbon_hlx_hlx"/>
</dbReference>
<dbReference type="Gene3D" id="1.10.1220.10">
    <property type="entry name" value="Met repressor-like"/>
    <property type="match status" value="1"/>
</dbReference>
<dbReference type="InterPro" id="IPR013321">
    <property type="entry name" value="Arc_rbn_hlx_hlx"/>
</dbReference>
<dbReference type="EMBL" id="CAKXZS010000014">
    <property type="protein sequence ID" value="CAH2399134.1"/>
    <property type="molecule type" value="Genomic_DNA"/>
</dbReference>
<name>A0ABM9DR31_9HYPH</name>
<comment type="caution">
    <text evidence="1">The sequence shown here is derived from an EMBL/GenBank/DDBJ whole genome shotgun (WGS) entry which is preliminary data.</text>
</comment>
<sequence>MSLPDPPSFHLRLTPELKAKLLAAKGRNSLNKEILERLDRTFDPDPALRLAEILRPVLATLAEDDRTKMLDLTASAVDILARTSTRKRPRALSGDDS</sequence>
<gene>
    <name evidence="1" type="ORF">MES4922_210114</name>
</gene>
<evidence type="ECO:0008006" key="3">
    <source>
        <dbReference type="Google" id="ProtNLM"/>
    </source>
</evidence>